<dbReference type="AlphaFoldDB" id="A0A2T4JJ05"/>
<gene>
    <name evidence="3" type="ORF">C5F46_06660</name>
</gene>
<dbReference type="Proteomes" id="UP000241899">
    <property type="component" value="Unassembled WGS sequence"/>
</dbReference>
<sequence>MIRVLLRRHAAIPALALALALPLAAAAQTAPDPLPGRDAHDSHALTRWIGLPHERQLLVLQSLGVAVPQDYFNCVCRAAGYGSPGTAQFYHPDTLGDYDKRYSCQHPGPPCIVSGFGCLRHDLPTDPAIFERCAALAGLEGGNPMDNILEALADRANRTALPGNPVVMNADPLGRPQADCAKARAEAGLAPPAADAVPPEREIYTISPETMKLLYDVALEPELKQRLINVIREAMAAGHQIIPGDEADLRFDIDAGDYGFEAAVSIDAQKRLHISEIIVKKQINKKYADTWGKLNAEGGLKLSYSDPDEGTFLPGSKVTGGKVGLSWEYGRIEAKYGIDINTSSKATDYYDGEWRNASENRLVRGLEDVLSNLDFYGGGAVNVKEVALPGEGIKISVGVESGWKLKDRYSNWVFSDMHEALDDLLDNQKQWEEQRHAYIDREAQRFGIDARCFATGEAISLVHAAYEKAKAADPSIVAPFQTITEKIAERRRIATEPPAPPTVRRTPTPAPAPVHEGIWPRVFER</sequence>
<feature type="chain" id="PRO_5015673448" evidence="2">
    <location>
        <begin position="26"/>
        <end position="525"/>
    </location>
</feature>
<feature type="region of interest" description="Disordered" evidence="1">
    <location>
        <begin position="494"/>
        <end position="516"/>
    </location>
</feature>
<proteinExistence type="predicted"/>
<protein>
    <submittedName>
        <fullName evidence="3">Uncharacterized protein</fullName>
    </submittedName>
</protein>
<dbReference type="EMBL" id="PZKF01000012">
    <property type="protein sequence ID" value="PTE17901.1"/>
    <property type="molecule type" value="Genomic_DNA"/>
</dbReference>
<dbReference type="OrthoDB" id="7847277at2"/>
<name>A0A2T4JJ05_9RHOB</name>
<accession>A0A2T4JJ05</accession>
<comment type="caution">
    <text evidence="3">The sequence shown here is derived from an EMBL/GenBank/DDBJ whole genome shotgun (WGS) entry which is preliminary data.</text>
</comment>
<evidence type="ECO:0000256" key="2">
    <source>
        <dbReference type="SAM" id="SignalP"/>
    </source>
</evidence>
<dbReference type="RefSeq" id="WP_107324588.1">
    <property type="nucleotide sequence ID" value="NZ_NHSP01000079.1"/>
</dbReference>
<keyword evidence="2" id="KW-0732">Signal</keyword>
<organism evidence="3 4">
    <name type="scientific">Phaeovulum veldkampii DSM 11550</name>
    <dbReference type="NCBI Taxonomy" id="1185920"/>
    <lineage>
        <taxon>Bacteria</taxon>
        <taxon>Pseudomonadati</taxon>
        <taxon>Pseudomonadota</taxon>
        <taxon>Alphaproteobacteria</taxon>
        <taxon>Rhodobacterales</taxon>
        <taxon>Paracoccaceae</taxon>
        <taxon>Phaeovulum</taxon>
    </lineage>
</organism>
<reference evidence="3 4" key="1">
    <citation type="submission" date="2018-03" db="EMBL/GenBank/DDBJ databases">
        <title>Rhodobacter veldkampii.</title>
        <authorList>
            <person name="Meyer T.E."/>
            <person name="Miller S."/>
            <person name="Lodha T."/>
            <person name="Gandham S."/>
            <person name="Chintalapati S."/>
            <person name="Chintalapati V.R."/>
        </authorList>
    </citation>
    <scope>NUCLEOTIDE SEQUENCE [LARGE SCALE GENOMIC DNA]</scope>
    <source>
        <strain evidence="3 4">DSM 11550</strain>
    </source>
</reference>
<evidence type="ECO:0000256" key="1">
    <source>
        <dbReference type="SAM" id="MobiDB-lite"/>
    </source>
</evidence>
<evidence type="ECO:0000313" key="3">
    <source>
        <dbReference type="EMBL" id="PTE17901.1"/>
    </source>
</evidence>
<evidence type="ECO:0000313" key="4">
    <source>
        <dbReference type="Proteomes" id="UP000241899"/>
    </source>
</evidence>
<feature type="signal peptide" evidence="2">
    <location>
        <begin position="1"/>
        <end position="25"/>
    </location>
</feature>
<keyword evidence="4" id="KW-1185">Reference proteome</keyword>